<feature type="chain" id="PRO_5015450381" description="DUF3299 domain-containing protein" evidence="1">
    <location>
        <begin position="23"/>
        <end position="149"/>
    </location>
</feature>
<evidence type="ECO:0008006" key="4">
    <source>
        <dbReference type="Google" id="ProtNLM"/>
    </source>
</evidence>
<dbReference type="OrthoDB" id="1348500at2"/>
<keyword evidence="1" id="KW-0732">Signal</keyword>
<name>A0A2T0TSF4_9SPHI</name>
<comment type="caution">
    <text evidence="2">The sequence shown here is derived from an EMBL/GenBank/DDBJ whole genome shotgun (WGS) entry which is preliminary data.</text>
</comment>
<dbReference type="Gene3D" id="2.40.50.870">
    <property type="entry name" value="Protein of unknown function (DUF3299)"/>
    <property type="match status" value="1"/>
</dbReference>
<evidence type="ECO:0000313" key="3">
    <source>
        <dbReference type="Proteomes" id="UP000238034"/>
    </source>
</evidence>
<keyword evidence="3" id="KW-1185">Reference proteome</keyword>
<gene>
    <name evidence="2" type="ORF">B0I27_11446</name>
</gene>
<protein>
    <recommendedName>
        <fullName evidence="4">DUF3299 domain-containing protein</fullName>
    </recommendedName>
</protein>
<evidence type="ECO:0000313" key="2">
    <source>
        <dbReference type="EMBL" id="PRY48587.1"/>
    </source>
</evidence>
<dbReference type="Proteomes" id="UP000238034">
    <property type="component" value="Unassembled WGS sequence"/>
</dbReference>
<reference evidence="2 3" key="1">
    <citation type="submission" date="2018-03" db="EMBL/GenBank/DDBJ databases">
        <title>Genomic Encyclopedia of Type Strains, Phase III (KMG-III): the genomes of soil and plant-associated and newly described type strains.</title>
        <authorList>
            <person name="Whitman W."/>
        </authorList>
    </citation>
    <scope>NUCLEOTIDE SEQUENCE [LARGE SCALE GENOMIC DNA]</scope>
    <source>
        <strain evidence="2 3">CGMCC 1.9313</strain>
    </source>
</reference>
<sequence>MNTLKRIVSVTLFILLSSAAKSQHVGDIPLMTKTWELIGDRTYKLNSKKVWAASFPAALKALENKVLEFPGYIIPVKAGMNHSLFMLSVLPTDQCQFCGEGDIPAMIEVHSKKPIRYSDKPVKIKGKLVLNETGDYRSELFLMDAELVK</sequence>
<proteinExistence type="predicted"/>
<feature type="signal peptide" evidence="1">
    <location>
        <begin position="1"/>
        <end position="22"/>
    </location>
</feature>
<evidence type="ECO:0000256" key="1">
    <source>
        <dbReference type="SAM" id="SignalP"/>
    </source>
</evidence>
<dbReference type="EMBL" id="PVTH01000014">
    <property type="protein sequence ID" value="PRY48587.1"/>
    <property type="molecule type" value="Genomic_DNA"/>
</dbReference>
<accession>A0A2T0TSF4</accession>
<dbReference type="AlphaFoldDB" id="A0A2T0TSF4"/>
<organism evidence="2 3">
    <name type="scientific">Arcticibacter pallidicorallinus</name>
    <dbReference type="NCBI Taxonomy" id="1259464"/>
    <lineage>
        <taxon>Bacteria</taxon>
        <taxon>Pseudomonadati</taxon>
        <taxon>Bacteroidota</taxon>
        <taxon>Sphingobacteriia</taxon>
        <taxon>Sphingobacteriales</taxon>
        <taxon>Sphingobacteriaceae</taxon>
        <taxon>Arcticibacter</taxon>
    </lineage>
</organism>
<dbReference type="RefSeq" id="WP_106295441.1">
    <property type="nucleotide sequence ID" value="NZ_PVTH01000014.1"/>
</dbReference>